<dbReference type="Gene3D" id="3.30.565.10">
    <property type="entry name" value="Histidine kinase-like ATPase, C-terminal domain"/>
    <property type="match status" value="1"/>
</dbReference>
<dbReference type="GO" id="GO:0004673">
    <property type="term" value="F:protein histidine kinase activity"/>
    <property type="evidence" value="ECO:0007669"/>
    <property type="project" value="UniProtKB-EC"/>
</dbReference>
<dbReference type="EMBL" id="CP075371">
    <property type="protein sequence ID" value="QVT79507.1"/>
    <property type="molecule type" value="Genomic_DNA"/>
</dbReference>
<feature type="transmembrane region" description="Helical" evidence="5">
    <location>
        <begin position="140"/>
        <end position="159"/>
    </location>
</feature>
<reference evidence="8 9" key="1">
    <citation type="submission" date="2021-05" db="EMBL/GenBank/DDBJ databases">
        <title>Complete genome of Nocardioides aquaticus KCTC 9944T isolated from meromictic and hypersaline Ekho Lake, Antarctica.</title>
        <authorList>
            <person name="Hwang K."/>
            <person name="Kim K.M."/>
            <person name="Choe H."/>
        </authorList>
    </citation>
    <scope>NUCLEOTIDE SEQUENCE [LARGE SCALE GENOMIC DNA]</scope>
    <source>
        <strain evidence="8 9">KCTC 9944</strain>
    </source>
</reference>
<feature type="transmembrane region" description="Helical" evidence="5">
    <location>
        <begin position="115"/>
        <end position="134"/>
    </location>
</feature>
<dbReference type="Proteomes" id="UP000679307">
    <property type="component" value="Chromosome"/>
</dbReference>
<sequence>MSGPGPAADPWQRYGWLLWSVWLVFLVFPLSAALVAERPGWVRVVAVVAVLGFAATYVVATLRLSRRGAGLGEAAVVLAVLVGLGLAMVPAIGLQAISVVPFLQSFTMFALPRPWCWVAAGLAVASTVALPLAAGEEQAFYFTLVVLGAAAGTGAGRLMSDHAAEYARVSDQLTVTAERERLARDVHDLLGHSLTVVTVKAELAERMVRLDPGRAESELQEIRALTREALADVRATVGGLRAARLDDELRGAAAALGDAGLAASVPADAAVLDPRRRPVAGWVLREAVTNVIRHSGATRCRVELGPHLLRVVDDGCGLPAGDDGPGTGPGHGLRGLRERVEQSGGTLGLGPGDDGRGTAVQVTW</sequence>
<gene>
    <name evidence="8" type="primary">desK_2</name>
    <name evidence="8" type="ORF">ENKNEFLB_01889</name>
</gene>
<evidence type="ECO:0000256" key="2">
    <source>
        <dbReference type="ARBA" id="ARBA00022777"/>
    </source>
</evidence>
<evidence type="ECO:0000256" key="1">
    <source>
        <dbReference type="ARBA" id="ARBA00022679"/>
    </source>
</evidence>
<dbReference type="InterPro" id="IPR050482">
    <property type="entry name" value="Sensor_HK_TwoCompSys"/>
</dbReference>
<evidence type="ECO:0000259" key="7">
    <source>
        <dbReference type="Pfam" id="PF07730"/>
    </source>
</evidence>
<keyword evidence="1 8" id="KW-0808">Transferase</keyword>
<feature type="region of interest" description="Disordered" evidence="4">
    <location>
        <begin position="342"/>
        <end position="364"/>
    </location>
</feature>
<feature type="domain" description="Signal transduction histidine kinase subgroup 3 dimerisation and phosphoacceptor" evidence="7">
    <location>
        <begin position="178"/>
        <end position="243"/>
    </location>
</feature>
<evidence type="ECO:0000256" key="5">
    <source>
        <dbReference type="SAM" id="Phobius"/>
    </source>
</evidence>
<evidence type="ECO:0000313" key="9">
    <source>
        <dbReference type="Proteomes" id="UP000679307"/>
    </source>
</evidence>
<dbReference type="SUPFAM" id="SSF55874">
    <property type="entry name" value="ATPase domain of HSP90 chaperone/DNA topoisomerase II/histidine kinase"/>
    <property type="match status" value="1"/>
</dbReference>
<dbReference type="Pfam" id="PF02518">
    <property type="entry name" value="HATPase_c"/>
    <property type="match status" value="1"/>
</dbReference>
<evidence type="ECO:0000259" key="6">
    <source>
        <dbReference type="Pfam" id="PF02518"/>
    </source>
</evidence>
<evidence type="ECO:0000313" key="8">
    <source>
        <dbReference type="EMBL" id="QVT79507.1"/>
    </source>
</evidence>
<feature type="domain" description="Histidine kinase/HSP90-like ATPase" evidence="6">
    <location>
        <begin position="283"/>
        <end position="363"/>
    </location>
</feature>
<proteinExistence type="predicted"/>
<dbReference type="Gene3D" id="1.20.5.1930">
    <property type="match status" value="1"/>
</dbReference>
<dbReference type="PANTHER" id="PTHR24421:SF63">
    <property type="entry name" value="SENSOR HISTIDINE KINASE DESK"/>
    <property type="match status" value="1"/>
</dbReference>
<protein>
    <submittedName>
        <fullName evidence="8">Sensor histidine kinase DesK</fullName>
        <ecNumber evidence="8">2.7.13.3</ecNumber>
    </submittedName>
</protein>
<dbReference type="Pfam" id="PF07730">
    <property type="entry name" value="HisKA_3"/>
    <property type="match status" value="1"/>
</dbReference>
<dbReference type="InterPro" id="IPR036890">
    <property type="entry name" value="HATPase_C_sf"/>
</dbReference>
<keyword evidence="3" id="KW-0902">Two-component regulatory system</keyword>
<organism evidence="8 9">
    <name type="scientific">Nocardioides aquaticus</name>
    <dbReference type="NCBI Taxonomy" id="160826"/>
    <lineage>
        <taxon>Bacteria</taxon>
        <taxon>Bacillati</taxon>
        <taxon>Actinomycetota</taxon>
        <taxon>Actinomycetes</taxon>
        <taxon>Propionibacteriales</taxon>
        <taxon>Nocardioidaceae</taxon>
        <taxon>Nocardioides</taxon>
    </lineage>
</organism>
<evidence type="ECO:0000256" key="3">
    <source>
        <dbReference type="ARBA" id="ARBA00023012"/>
    </source>
</evidence>
<dbReference type="EC" id="2.7.13.3" evidence="8"/>
<accession>A0ABX8EHE0</accession>
<name>A0ABX8EHE0_9ACTN</name>
<evidence type="ECO:0000256" key="4">
    <source>
        <dbReference type="SAM" id="MobiDB-lite"/>
    </source>
</evidence>
<keyword evidence="5" id="KW-0472">Membrane</keyword>
<dbReference type="InterPro" id="IPR011712">
    <property type="entry name" value="Sig_transdc_His_kin_sub3_dim/P"/>
</dbReference>
<feature type="transmembrane region" description="Helical" evidence="5">
    <location>
        <begin position="42"/>
        <end position="62"/>
    </location>
</feature>
<dbReference type="PANTHER" id="PTHR24421">
    <property type="entry name" value="NITRATE/NITRITE SENSOR PROTEIN NARX-RELATED"/>
    <property type="match status" value="1"/>
</dbReference>
<keyword evidence="5" id="KW-1133">Transmembrane helix</keyword>
<keyword evidence="9" id="KW-1185">Reference proteome</keyword>
<feature type="transmembrane region" description="Helical" evidence="5">
    <location>
        <begin position="16"/>
        <end position="35"/>
    </location>
</feature>
<keyword evidence="5" id="KW-0812">Transmembrane</keyword>
<dbReference type="CDD" id="cd16917">
    <property type="entry name" value="HATPase_UhpB-NarQ-NarX-like"/>
    <property type="match status" value="1"/>
</dbReference>
<dbReference type="InterPro" id="IPR003594">
    <property type="entry name" value="HATPase_dom"/>
</dbReference>
<dbReference type="RefSeq" id="WP_214058950.1">
    <property type="nucleotide sequence ID" value="NZ_BAAAHS010000100.1"/>
</dbReference>
<keyword evidence="2 8" id="KW-0418">Kinase</keyword>
<feature type="transmembrane region" description="Helical" evidence="5">
    <location>
        <begin position="74"/>
        <end position="103"/>
    </location>
</feature>